<dbReference type="PATRIC" id="fig|363754.4.peg.3958"/>
<protein>
    <submittedName>
        <fullName evidence="2">Uncharacterized protein</fullName>
    </submittedName>
</protein>
<evidence type="ECO:0000313" key="3">
    <source>
        <dbReference type="Proteomes" id="UP000012429"/>
    </source>
</evidence>
<proteinExistence type="predicted"/>
<sequence length="81" mass="8322">MQNASGALDGVHVSSLTEAGMKQLATASPEAHAAAIALYRHAIAMTFATGTAIVALALIVLLFLPELPLATDHGQEAQRQG</sequence>
<dbReference type="AlphaFoldDB" id="N6U142"/>
<dbReference type="STRING" id="363754.RHSP_19777"/>
<feature type="transmembrane region" description="Helical" evidence="1">
    <location>
        <begin position="42"/>
        <end position="64"/>
    </location>
</feature>
<accession>N6U142</accession>
<keyword evidence="1" id="KW-0472">Membrane</keyword>
<evidence type="ECO:0000256" key="1">
    <source>
        <dbReference type="SAM" id="Phobius"/>
    </source>
</evidence>
<evidence type="ECO:0000313" key="2">
    <source>
        <dbReference type="EMBL" id="ENN86384.1"/>
    </source>
</evidence>
<keyword evidence="1" id="KW-0812">Transmembrane</keyword>
<gene>
    <name evidence="2" type="ORF">RHSP_19777</name>
</gene>
<comment type="caution">
    <text evidence="2">The sequence shown here is derived from an EMBL/GenBank/DDBJ whole genome shotgun (WGS) entry which is preliminary data.</text>
</comment>
<dbReference type="Proteomes" id="UP000012429">
    <property type="component" value="Unassembled WGS sequence"/>
</dbReference>
<name>N6U142_9HYPH</name>
<organism evidence="2 3">
    <name type="scientific">Rhizobium freirei PRF 81</name>
    <dbReference type="NCBI Taxonomy" id="363754"/>
    <lineage>
        <taxon>Bacteria</taxon>
        <taxon>Pseudomonadati</taxon>
        <taxon>Pseudomonadota</taxon>
        <taxon>Alphaproteobacteria</taxon>
        <taxon>Hyphomicrobiales</taxon>
        <taxon>Rhizobiaceae</taxon>
        <taxon>Rhizobium/Agrobacterium group</taxon>
        <taxon>Rhizobium</taxon>
    </lineage>
</organism>
<keyword evidence="1" id="KW-1133">Transmembrane helix</keyword>
<dbReference type="EMBL" id="AQHN01000070">
    <property type="protein sequence ID" value="ENN86384.1"/>
    <property type="molecule type" value="Genomic_DNA"/>
</dbReference>
<keyword evidence="3" id="KW-1185">Reference proteome</keyword>
<reference evidence="2 3" key="1">
    <citation type="journal article" date="2012" name="BMC Genomics">
        <title>Genomic basis of broad host range and environmental adaptability of Rhizobium tropici CIAT 899 and Rhizobium sp. PRF 81 which are used in inoculants for common bean (Phaseolus vulgaris L.).</title>
        <authorList>
            <person name="Ormeno-Orrillo E."/>
            <person name="Menna P."/>
            <person name="Almeida L.G."/>
            <person name="Ollero F.J."/>
            <person name="Nicolas M.F."/>
            <person name="Pains Rodrigues E."/>
            <person name="Shigueyoshi Nakatani A."/>
            <person name="Silva Batista J.S."/>
            <person name="Oliveira Chueire L.M."/>
            <person name="Souza R.C."/>
            <person name="Ribeiro Vasconcelos A.T."/>
            <person name="Megias M."/>
            <person name="Hungria M."/>
            <person name="Martinez-Romero E."/>
        </authorList>
    </citation>
    <scope>NUCLEOTIDE SEQUENCE [LARGE SCALE GENOMIC DNA]</scope>
    <source>
        <strain evidence="2 3">PRF 81</strain>
    </source>
</reference>